<dbReference type="Pfam" id="PF07722">
    <property type="entry name" value="Peptidase_C26"/>
    <property type="match status" value="1"/>
</dbReference>
<dbReference type="InterPro" id="IPR011697">
    <property type="entry name" value="Peptidase_C26"/>
</dbReference>
<evidence type="ECO:0000313" key="2">
    <source>
        <dbReference type="Proteomes" id="UP000832011"/>
    </source>
</evidence>
<dbReference type="GO" id="GO:0016787">
    <property type="term" value="F:hydrolase activity"/>
    <property type="evidence" value="ECO:0007669"/>
    <property type="project" value="UniProtKB-KW"/>
</dbReference>
<accession>A0ABY4E2T3</accession>
<keyword evidence="2" id="KW-1185">Reference proteome</keyword>
<name>A0ABY4E2T3_9NEIS</name>
<dbReference type="InterPro" id="IPR029062">
    <property type="entry name" value="Class_I_gatase-like"/>
</dbReference>
<gene>
    <name evidence="1" type="ORF">LVJ82_01570</name>
</gene>
<dbReference type="Gene3D" id="3.40.50.880">
    <property type="match status" value="1"/>
</dbReference>
<dbReference type="CDD" id="cd01745">
    <property type="entry name" value="GATase1_2"/>
    <property type="match status" value="1"/>
</dbReference>
<protein>
    <submittedName>
        <fullName evidence="1">Gamma-glutamyl-gamma-aminobutyrate hydrolase family protein</fullName>
    </submittedName>
</protein>
<evidence type="ECO:0000313" key="1">
    <source>
        <dbReference type="EMBL" id="UOO89705.1"/>
    </source>
</evidence>
<dbReference type="PANTHER" id="PTHR43235:SF1">
    <property type="entry name" value="GLUTAMINE AMIDOTRANSFERASE PB2B2.05-RELATED"/>
    <property type="match status" value="1"/>
</dbReference>
<dbReference type="EMBL" id="CP091511">
    <property type="protein sequence ID" value="UOO89705.1"/>
    <property type="molecule type" value="Genomic_DNA"/>
</dbReference>
<dbReference type="Proteomes" id="UP000832011">
    <property type="component" value="Chromosome"/>
</dbReference>
<dbReference type="SUPFAM" id="SSF52317">
    <property type="entry name" value="Class I glutamine amidotransferase-like"/>
    <property type="match status" value="1"/>
</dbReference>
<keyword evidence="1" id="KW-0378">Hydrolase</keyword>
<sequence>MKKPIIGLTTYPASATHGWHTPVLYVEAVLRAGGVPMMLSGQCPDCAGDWLAALDGVVLIGGGDINPAEFGSAGHETIYNLSPERDAMELALMQALLEQPKPVLAICRGMQILNTALGGTLHVHLPDVVGESVLHRAPPRDPIQHSIKVAADSELAKVIGTEVSTASWHHQAIDQLGCGLKAVAWAPDGVIEAVELEGRDDVLAVQWHPEITAAADVGQQQMFDWLVTQAQK</sequence>
<reference evidence="1 2" key="1">
    <citation type="journal article" date="2022" name="Res Sq">
        <title>Evolution of multicellular longitudinally dividing oral cavity symbionts (Neisseriaceae).</title>
        <authorList>
            <person name="Nyongesa S."/>
            <person name="Weber P."/>
            <person name="Bernet E."/>
            <person name="Pullido F."/>
            <person name="Nieckarz M."/>
            <person name="Delaby M."/>
            <person name="Nieves C."/>
            <person name="Viehboeck T."/>
            <person name="Krause N."/>
            <person name="Rivera-Millot A."/>
            <person name="Nakamura A."/>
            <person name="Vischer N."/>
            <person name="VanNieuwenhze M."/>
            <person name="Brun Y."/>
            <person name="Cava F."/>
            <person name="Bulgheresi S."/>
            <person name="Veyrier F."/>
        </authorList>
    </citation>
    <scope>NUCLEOTIDE SEQUENCE [LARGE SCALE GENOMIC DNA]</scope>
    <source>
        <strain evidence="1 2">SN4</strain>
    </source>
</reference>
<dbReference type="RefSeq" id="WP_058305587.1">
    <property type="nucleotide sequence ID" value="NZ_CABKVG010000007.1"/>
</dbReference>
<organism evidence="1 2">
    <name type="scientific">Vitreoscilla massiliensis</name>
    <dbReference type="NCBI Taxonomy" id="1689272"/>
    <lineage>
        <taxon>Bacteria</taxon>
        <taxon>Pseudomonadati</taxon>
        <taxon>Pseudomonadota</taxon>
        <taxon>Betaproteobacteria</taxon>
        <taxon>Neisseriales</taxon>
        <taxon>Neisseriaceae</taxon>
        <taxon>Vitreoscilla</taxon>
    </lineage>
</organism>
<dbReference type="InterPro" id="IPR044668">
    <property type="entry name" value="PuuD-like"/>
</dbReference>
<proteinExistence type="predicted"/>
<dbReference type="PROSITE" id="PS51273">
    <property type="entry name" value="GATASE_TYPE_1"/>
    <property type="match status" value="1"/>
</dbReference>
<dbReference type="PANTHER" id="PTHR43235">
    <property type="entry name" value="GLUTAMINE AMIDOTRANSFERASE PB2B2.05-RELATED"/>
    <property type="match status" value="1"/>
</dbReference>